<organism evidence="2 3">
    <name type="scientific">Dactylonectria macrodidyma</name>
    <dbReference type="NCBI Taxonomy" id="307937"/>
    <lineage>
        <taxon>Eukaryota</taxon>
        <taxon>Fungi</taxon>
        <taxon>Dikarya</taxon>
        <taxon>Ascomycota</taxon>
        <taxon>Pezizomycotina</taxon>
        <taxon>Sordariomycetes</taxon>
        <taxon>Hypocreomycetidae</taxon>
        <taxon>Hypocreales</taxon>
        <taxon>Nectriaceae</taxon>
        <taxon>Dactylonectria</taxon>
    </lineage>
</organism>
<proteinExistence type="predicted"/>
<evidence type="ECO:0000259" key="1">
    <source>
        <dbReference type="Pfam" id="PF01048"/>
    </source>
</evidence>
<dbReference type="PANTHER" id="PTHR46082:SF6">
    <property type="entry name" value="AAA+ ATPASE DOMAIN-CONTAINING PROTEIN-RELATED"/>
    <property type="match status" value="1"/>
</dbReference>
<name>A0A9P9DTH4_9HYPO</name>
<dbReference type="SUPFAM" id="SSF53167">
    <property type="entry name" value="Purine and uridine phosphorylases"/>
    <property type="match status" value="1"/>
</dbReference>
<comment type="caution">
    <text evidence="2">The sequence shown here is derived from an EMBL/GenBank/DDBJ whole genome shotgun (WGS) entry which is preliminary data.</text>
</comment>
<accession>A0A9P9DTH4</accession>
<dbReference type="InterPro" id="IPR035994">
    <property type="entry name" value="Nucleoside_phosphorylase_sf"/>
</dbReference>
<dbReference type="GO" id="GO:0003824">
    <property type="term" value="F:catalytic activity"/>
    <property type="evidence" value="ECO:0007669"/>
    <property type="project" value="InterPro"/>
</dbReference>
<dbReference type="Proteomes" id="UP000738349">
    <property type="component" value="Unassembled WGS sequence"/>
</dbReference>
<keyword evidence="3" id="KW-1185">Reference proteome</keyword>
<dbReference type="AlphaFoldDB" id="A0A9P9DTH4"/>
<dbReference type="GO" id="GO:0009116">
    <property type="term" value="P:nucleoside metabolic process"/>
    <property type="evidence" value="ECO:0007669"/>
    <property type="project" value="InterPro"/>
</dbReference>
<dbReference type="InterPro" id="IPR000845">
    <property type="entry name" value="Nucleoside_phosphorylase_d"/>
</dbReference>
<reference evidence="2" key="1">
    <citation type="journal article" date="2021" name="Nat. Commun.">
        <title>Genetic determinants of endophytism in the Arabidopsis root mycobiome.</title>
        <authorList>
            <person name="Mesny F."/>
            <person name="Miyauchi S."/>
            <person name="Thiergart T."/>
            <person name="Pickel B."/>
            <person name="Atanasova L."/>
            <person name="Karlsson M."/>
            <person name="Huettel B."/>
            <person name="Barry K.W."/>
            <person name="Haridas S."/>
            <person name="Chen C."/>
            <person name="Bauer D."/>
            <person name="Andreopoulos W."/>
            <person name="Pangilinan J."/>
            <person name="LaButti K."/>
            <person name="Riley R."/>
            <person name="Lipzen A."/>
            <person name="Clum A."/>
            <person name="Drula E."/>
            <person name="Henrissat B."/>
            <person name="Kohler A."/>
            <person name="Grigoriev I.V."/>
            <person name="Martin F.M."/>
            <person name="Hacquard S."/>
        </authorList>
    </citation>
    <scope>NUCLEOTIDE SEQUENCE</scope>
    <source>
        <strain evidence="2">MPI-CAGE-AT-0147</strain>
    </source>
</reference>
<dbReference type="Gene3D" id="3.40.50.1580">
    <property type="entry name" value="Nucleoside phosphorylase domain"/>
    <property type="match status" value="1"/>
</dbReference>
<feature type="domain" description="Nucleoside phosphorylase" evidence="1">
    <location>
        <begin position="13"/>
        <end position="129"/>
    </location>
</feature>
<dbReference type="InterPro" id="IPR053137">
    <property type="entry name" value="NLR-like"/>
</dbReference>
<dbReference type="OrthoDB" id="20872at2759"/>
<evidence type="ECO:0000313" key="2">
    <source>
        <dbReference type="EMBL" id="KAH7124739.1"/>
    </source>
</evidence>
<sequence length="354" mass="39170">MVSPPPSRDKFEIAIACALPLEYNAVALLIDHFWDKDSDTYGRAVGDMNTYATGRIGAFDVVLVLLPSMGKVNAASAAASLRSSYPGLRLVLLTGICGGVPGLETGKEMLLGDVVISKSVLQYDLGRRYPDGFSIRDTNEVKLMKSVRNFVSIFETDHARKALEIRAAALLERIQNYTTERQSECIYQYLGGTSDKLFQASYRHKHHAPLECLCAGCHESLDAVCDESRKMSCEELGCDNHYVVWRERLEMKQQLEREGRLKEAQAPSIFVGCVGSGDTVLKSGNDRDRIAKRHGILAFAMEGVGFWDDVPCIIVKGVCDYADSHKNKNWQNFAAATAACVARGLVERYPQTDE</sequence>
<dbReference type="Pfam" id="PF01048">
    <property type="entry name" value="PNP_UDP_1"/>
    <property type="match status" value="1"/>
</dbReference>
<feature type="non-terminal residue" evidence="2">
    <location>
        <position position="354"/>
    </location>
</feature>
<gene>
    <name evidence="2" type="ORF">EDB81DRAFT_699163</name>
</gene>
<evidence type="ECO:0000313" key="3">
    <source>
        <dbReference type="Proteomes" id="UP000738349"/>
    </source>
</evidence>
<protein>
    <submittedName>
        <fullName evidence="2">Nucleoside phosphorylase domain-containing protein</fullName>
    </submittedName>
</protein>
<dbReference type="EMBL" id="JAGMUV010000021">
    <property type="protein sequence ID" value="KAH7124739.1"/>
    <property type="molecule type" value="Genomic_DNA"/>
</dbReference>
<dbReference type="PANTHER" id="PTHR46082">
    <property type="entry name" value="ATP/GTP-BINDING PROTEIN-RELATED"/>
    <property type="match status" value="1"/>
</dbReference>